<dbReference type="EMBL" id="KV426415">
    <property type="protein sequence ID" value="KZV81123.1"/>
    <property type="molecule type" value="Genomic_DNA"/>
</dbReference>
<accession>A0A165BRM6</accession>
<evidence type="ECO:0000313" key="2">
    <source>
        <dbReference type="Proteomes" id="UP000077266"/>
    </source>
</evidence>
<dbReference type="InParanoid" id="A0A165BRM6"/>
<name>A0A165BRM6_EXIGL</name>
<sequence length="157" mass="17843">MQSTGCAQSVTQWRVRMSSFWSWAAACHLGSVRKRWNRGFLFHRSLRWVAAETPPLSSPVEDMSILTSVRESCVDLSLRFWGIIFTTNGRGPVTAPTSPVDYGRRRKVAGAKRSSRRCISRYNDSNNRCSWNTFGDNLRHIPCESSNRGRSDDLCLP</sequence>
<evidence type="ECO:0000313" key="1">
    <source>
        <dbReference type="EMBL" id="KZV81123.1"/>
    </source>
</evidence>
<keyword evidence="2" id="KW-1185">Reference proteome</keyword>
<reference evidence="1 2" key="1">
    <citation type="journal article" date="2016" name="Mol. Biol. Evol.">
        <title>Comparative Genomics of Early-Diverging Mushroom-Forming Fungi Provides Insights into the Origins of Lignocellulose Decay Capabilities.</title>
        <authorList>
            <person name="Nagy L.G."/>
            <person name="Riley R."/>
            <person name="Tritt A."/>
            <person name="Adam C."/>
            <person name="Daum C."/>
            <person name="Floudas D."/>
            <person name="Sun H."/>
            <person name="Yadav J.S."/>
            <person name="Pangilinan J."/>
            <person name="Larsson K.H."/>
            <person name="Matsuura K."/>
            <person name="Barry K."/>
            <person name="Labutti K."/>
            <person name="Kuo R."/>
            <person name="Ohm R.A."/>
            <person name="Bhattacharya S.S."/>
            <person name="Shirouzu T."/>
            <person name="Yoshinaga Y."/>
            <person name="Martin F.M."/>
            <person name="Grigoriev I.V."/>
            <person name="Hibbett D.S."/>
        </authorList>
    </citation>
    <scope>NUCLEOTIDE SEQUENCE [LARGE SCALE GENOMIC DNA]</scope>
    <source>
        <strain evidence="1 2">HHB12029</strain>
    </source>
</reference>
<proteinExistence type="predicted"/>
<dbReference type="Proteomes" id="UP000077266">
    <property type="component" value="Unassembled WGS sequence"/>
</dbReference>
<protein>
    <submittedName>
        <fullName evidence="1">Uncharacterized protein</fullName>
    </submittedName>
</protein>
<dbReference type="AlphaFoldDB" id="A0A165BRM6"/>
<gene>
    <name evidence="1" type="ORF">EXIGLDRAFT_391739</name>
</gene>
<organism evidence="1 2">
    <name type="scientific">Exidia glandulosa HHB12029</name>
    <dbReference type="NCBI Taxonomy" id="1314781"/>
    <lineage>
        <taxon>Eukaryota</taxon>
        <taxon>Fungi</taxon>
        <taxon>Dikarya</taxon>
        <taxon>Basidiomycota</taxon>
        <taxon>Agaricomycotina</taxon>
        <taxon>Agaricomycetes</taxon>
        <taxon>Auriculariales</taxon>
        <taxon>Exidiaceae</taxon>
        <taxon>Exidia</taxon>
    </lineage>
</organism>